<protein>
    <recommendedName>
        <fullName evidence="1">SURF1-like protein</fullName>
    </recommendedName>
</protein>
<name>A0A5B8M4L8_9MICO</name>
<evidence type="ECO:0000256" key="2">
    <source>
        <dbReference type="SAM" id="MobiDB-lite"/>
    </source>
</evidence>
<accession>A0A5B8M4L8</accession>
<keyword evidence="1" id="KW-1003">Cell membrane</keyword>
<evidence type="ECO:0000256" key="1">
    <source>
        <dbReference type="RuleBase" id="RU363076"/>
    </source>
</evidence>
<organism evidence="3 4">
    <name type="scientific">Humibacter ginsenosidimutans</name>
    <dbReference type="NCBI Taxonomy" id="2599293"/>
    <lineage>
        <taxon>Bacteria</taxon>
        <taxon>Bacillati</taxon>
        <taxon>Actinomycetota</taxon>
        <taxon>Actinomycetes</taxon>
        <taxon>Micrococcales</taxon>
        <taxon>Microbacteriaceae</taxon>
        <taxon>Humibacter</taxon>
    </lineage>
</organism>
<comment type="similarity">
    <text evidence="1">Belongs to the SURF1 family.</text>
</comment>
<dbReference type="PROSITE" id="PS50895">
    <property type="entry name" value="SURF1"/>
    <property type="match status" value="1"/>
</dbReference>
<evidence type="ECO:0000313" key="3">
    <source>
        <dbReference type="EMBL" id="QDZ14894.1"/>
    </source>
</evidence>
<evidence type="ECO:0000313" key="4">
    <source>
        <dbReference type="Proteomes" id="UP000320216"/>
    </source>
</evidence>
<feature type="transmembrane region" description="Helical" evidence="1">
    <location>
        <begin position="77"/>
        <end position="95"/>
    </location>
</feature>
<feature type="region of interest" description="Disordered" evidence="2">
    <location>
        <begin position="1"/>
        <end position="67"/>
    </location>
</feature>
<proteinExistence type="inferred from homology"/>
<feature type="compositionally biased region" description="Basic residues" evidence="2">
    <location>
        <begin position="12"/>
        <end position="32"/>
    </location>
</feature>
<dbReference type="GO" id="GO:0005886">
    <property type="term" value="C:plasma membrane"/>
    <property type="evidence" value="ECO:0007669"/>
    <property type="project" value="UniProtKB-SubCell"/>
</dbReference>
<dbReference type="KEGG" id="huw:FPZ11_09085"/>
<sequence length="388" mass="41341">MPSPADSSPTRAIRKTSRAARRSIASSKRRCGRQAQTTHESRTDISTHTPQAPGSADTRPALPKTESLGRTMVRPKWIAALLLALVVAAGFAWLGQWQLERAVESGHVVEHSTEHVLPLNSVGRVNSAPTTDGEGQLVHTRGTFAPQDYGMLADRLNNGAAGYWVIARFTPSDPDVKGRTAQLAVARGWAPTEERAEAAIARLKAQTPQAVTLVGRLLPSEAPAAPAAGPDPFLMKEMSVASLVNRWHGIGDSDIYSSYLVEHGAVPAGLQPIYSPPPVEQTTVNWLNIFYAAEWALFAGFAIFLWYRVVKDAWEKQREDAEAEYEAALAAWSGAAPAEGAAPADDIAPARDAAERVAPGADASVPSAAEAEAEAEPSAPSNSSHEPN</sequence>
<dbReference type="Proteomes" id="UP000320216">
    <property type="component" value="Chromosome"/>
</dbReference>
<feature type="compositionally biased region" description="Low complexity" evidence="2">
    <location>
        <begin position="361"/>
        <end position="388"/>
    </location>
</feature>
<keyword evidence="1" id="KW-0812">Transmembrane</keyword>
<comment type="caution">
    <text evidence="1">Lacks conserved residue(s) required for the propagation of feature annotation.</text>
</comment>
<keyword evidence="1" id="KW-1133">Transmembrane helix</keyword>
<dbReference type="AlphaFoldDB" id="A0A5B8M4L8"/>
<dbReference type="InterPro" id="IPR002994">
    <property type="entry name" value="Surf1/Shy1"/>
</dbReference>
<keyword evidence="4" id="KW-1185">Reference proteome</keyword>
<keyword evidence="1" id="KW-0472">Membrane</keyword>
<dbReference type="EMBL" id="CP042305">
    <property type="protein sequence ID" value="QDZ14894.1"/>
    <property type="molecule type" value="Genomic_DNA"/>
</dbReference>
<dbReference type="OrthoDB" id="3266379at2"/>
<feature type="region of interest" description="Disordered" evidence="2">
    <location>
        <begin position="339"/>
        <end position="388"/>
    </location>
</feature>
<dbReference type="Pfam" id="PF02104">
    <property type="entry name" value="SURF1"/>
    <property type="match status" value="1"/>
</dbReference>
<comment type="subcellular location">
    <subcellularLocation>
        <location evidence="1">Cell membrane</location>
        <topology evidence="1">Multi-pass membrane protein</topology>
    </subcellularLocation>
</comment>
<reference evidence="3 4" key="1">
    <citation type="submission" date="2019-07" db="EMBL/GenBank/DDBJ databases">
        <title>Full genome sequence of Humibacter sp. WJ7-1.</title>
        <authorList>
            <person name="Im W.-T."/>
        </authorList>
    </citation>
    <scope>NUCLEOTIDE SEQUENCE [LARGE SCALE GENOMIC DNA]</scope>
    <source>
        <strain evidence="3 4">WJ7-1</strain>
    </source>
</reference>
<gene>
    <name evidence="3" type="ORF">FPZ11_09085</name>
</gene>